<gene>
    <name evidence="1" type="ORF">ATO3_07155</name>
</gene>
<evidence type="ECO:0000313" key="2">
    <source>
        <dbReference type="Proteomes" id="UP000215377"/>
    </source>
</evidence>
<organism evidence="1 2">
    <name type="scientific">Marinibacterium profundimaris</name>
    <dbReference type="NCBI Taxonomy" id="1679460"/>
    <lineage>
        <taxon>Bacteria</taxon>
        <taxon>Pseudomonadati</taxon>
        <taxon>Pseudomonadota</taxon>
        <taxon>Alphaproteobacteria</taxon>
        <taxon>Rhodobacterales</taxon>
        <taxon>Paracoccaceae</taxon>
        <taxon>Marinibacterium</taxon>
    </lineage>
</organism>
<dbReference type="RefSeq" id="WP_088649137.1">
    <property type="nucleotide sequence ID" value="NZ_AQQR01000002.1"/>
</dbReference>
<dbReference type="SUPFAM" id="SSF51735">
    <property type="entry name" value="NAD(P)-binding Rossmann-fold domains"/>
    <property type="match status" value="1"/>
</dbReference>
<dbReference type="InterPro" id="IPR036291">
    <property type="entry name" value="NAD(P)-bd_dom_sf"/>
</dbReference>
<name>A0A225NW17_9RHOB</name>
<dbReference type="Proteomes" id="UP000215377">
    <property type="component" value="Unassembled WGS sequence"/>
</dbReference>
<keyword evidence="2" id="KW-1185">Reference proteome</keyword>
<dbReference type="Gene3D" id="3.40.50.720">
    <property type="entry name" value="NAD(P)-binding Rossmann-like Domain"/>
    <property type="match status" value="1"/>
</dbReference>
<sequence length="286" mass="31665">MSRTALILGPTGRMGRHAAQAFSAAGWQVRPFDRATGDLKAQAKGAEVIVNAWNPPYTDWAAQLPDLHARVQQAALAADATVILPGNVYVFGPDTPPPWSTDTPHRATNPLGRARIAMEDSYRRSGTRTILLRAGDFLDTEASGNWFDRIIAPKVHQGRLIYPGDPQVPHVWAFLPDLARAMVRLADLAPTLPAFADIPFPGYTLSGTDLATRLSAITGHTVRLRPFPWWQIQLARPVWPLAKHLIEMRYLWSTPHWLDPAPFQALCPDHHDTPIDEALGQSIRPL</sequence>
<dbReference type="EMBL" id="AQQR01000002">
    <property type="protein sequence ID" value="OWU75946.1"/>
    <property type="molecule type" value="Genomic_DNA"/>
</dbReference>
<evidence type="ECO:0000313" key="1">
    <source>
        <dbReference type="EMBL" id="OWU75946.1"/>
    </source>
</evidence>
<reference evidence="1 2" key="1">
    <citation type="submission" date="2013-04" db="EMBL/GenBank/DDBJ databases">
        <title>Oceanicola sp. 22II1-22F33 Genome Sequencing.</title>
        <authorList>
            <person name="Lai Q."/>
            <person name="Li G."/>
            <person name="Shao Z."/>
        </authorList>
    </citation>
    <scope>NUCLEOTIDE SEQUENCE [LARGE SCALE GENOMIC DNA]</scope>
    <source>
        <strain evidence="1 2">22II1-22F33</strain>
    </source>
</reference>
<comment type="caution">
    <text evidence="1">The sequence shown here is derived from an EMBL/GenBank/DDBJ whole genome shotgun (WGS) entry which is preliminary data.</text>
</comment>
<protein>
    <submittedName>
        <fullName evidence="1">Epimerase</fullName>
    </submittedName>
</protein>
<dbReference type="OrthoDB" id="7170465at2"/>
<proteinExistence type="predicted"/>
<dbReference type="AlphaFoldDB" id="A0A225NW17"/>
<accession>A0A225NW17</accession>